<dbReference type="PROSITE" id="PS00018">
    <property type="entry name" value="EF_HAND_1"/>
    <property type="match status" value="1"/>
</dbReference>
<dbReference type="SUPFAM" id="SSF47473">
    <property type="entry name" value="EF-hand"/>
    <property type="match status" value="1"/>
</dbReference>
<dbReference type="Proteomes" id="UP000324974">
    <property type="component" value="Chromosome"/>
</dbReference>
<dbReference type="EMBL" id="CP042425">
    <property type="protein sequence ID" value="QEL20534.1"/>
    <property type="molecule type" value="Genomic_DNA"/>
</dbReference>
<reference evidence="3" key="1">
    <citation type="submission" date="2019-08" db="EMBL/GenBank/DDBJ databases">
        <title>Limnoglobus roseus gen. nov., sp. nov., a novel freshwater planctomycete with a giant genome from the family Gemmataceae.</title>
        <authorList>
            <person name="Kulichevskaya I.S."/>
            <person name="Naumoff D.G."/>
            <person name="Miroshnikov K."/>
            <person name="Ivanova A."/>
            <person name="Philippov D.A."/>
            <person name="Hakobyan A."/>
            <person name="Rijpstra I.C."/>
            <person name="Sinninghe Damste J.S."/>
            <person name="Liesack W."/>
            <person name="Dedysh S.N."/>
        </authorList>
    </citation>
    <scope>NUCLEOTIDE SEQUENCE [LARGE SCALE GENOMIC DNA]</scope>
    <source>
        <strain evidence="3">PX52</strain>
    </source>
</reference>
<dbReference type="OrthoDB" id="1443945at2"/>
<evidence type="ECO:0000313" key="2">
    <source>
        <dbReference type="EMBL" id="QEL20534.1"/>
    </source>
</evidence>
<dbReference type="AlphaFoldDB" id="A0A5C1ATJ2"/>
<keyword evidence="3" id="KW-1185">Reference proteome</keyword>
<evidence type="ECO:0000313" key="3">
    <source>
        <dbReference type="Proteomes" id="UP000324974"/>
    </source>
</evidence>
<protein>
    <submittedName>
        <fullName evidence="2">EF-hand domain-containing protein</fullName>
    </submittedName>
</protein>
<dbReference type="InterPro" id="IPR002048">
    <property type="entry name" value="EF_hand_dom"/>
</dbReference>
<proteinExistence type="predicted"/>
<dbReference type="InterPro" id="IPR018247">
    <property type="entry name" value="EF_Hand_1_Ca_BS"/>
</dbReference>
<dbReference type="PROSITE" id="PS50222">
    <property type="entry name" value="EF_HAND_2"/>
    <property type="match status" value="1"/>
</dbReference>
<name>A0A5C1ATJ2_9BACT</name>
<organism evidence="2 3">
    <name type="scientific">Limnoglobus roseus</name>
    <dbReference type="NCBI Taxonomy" id="2598579"/>
    <lineage>
        <taxon>Bacteria</taxon>
        <taxon>Pseudomonadati</taxon>
        <taxon>Planctomycetota</taxon>
        <taxon>Planctomycetia</taxon>
        <taxon>Gemmatales</taxon>
        <taxon>Gemmataceae</taxon>
        <taxon>Limnoglobus</taxon>
    </lineage>
</organism>
<dbReference type="KEGG" id="lrs:PX52LOC_07639"/>
<accession>A0A5C1ATJ2</accession>
<sequence length="95" mass="10607">MASEFHRQQLREQVGAYVAARFAGDLAMAFGMYDANGDNRLSNRELKAFLTDANVSSSETRSAWTQGTIAETAMNGDCQIEWAEFEELFAEKLAF</sequence>
<evidence type="ECO:0000259" key="1">
    <source>
        <dbReference type="PROSITE" id="PS50222"/>
    </source>
</evidence>
<dbReference type="Gene3D" id="1.10.238.10">
    <property type="entry name" value="EF-hand"/>
    <property type="match status" value="1"/>
</dbReference>
<gene>
    <name evidence="2" type="ORF">PX52LOC_07639</name>
</gene>
<dbReference type="RefSeq" id="WP_149114822.1">
    <property type="nucleotide sequence ID" value="NZ_CP042425.1"/>
</dbReference>
<dbReference type="GO" id="GO:0005509">
    <property type="term" value="F:calcium ion binding"/>
    <property type="evidence" value="ECO:0007669"/>
    <property type="project" value="InterPro"/>
</dbReference>
<dbReference type="InterPro" id="IPR011992">
    <property type="entry name" value="EF-hand-dom_pair"/>
</dbReference>
<feature type="domain" description="EF-hand" evidence="1">
    <location>
        <begin position="21"/>
        <end position="56"/>
    </location>
</feature>